<dbReference type="WBParaSite" id="L893_g20039.t1">
    <property type="protein sequence ID" value="L893_g20039.t1"/>
    <property type="gene ID" value="L893_g20039"/>
</dbReference>
<evidence type="ECO:0000313" key="2">
    <source>
        <dbReference type="WBParaSite" id="L893_g20039.t1"/>
    </source>
</evidence>
<reference evidence="2" key="1">
    <citation type="submission" date="2016-11" db="UniProtKB">
        <authorList>
            <consortium name="WormBaseParasite"/>
        </authorList>
    </citation>
    <scope>IDENTIFICATION</scope>
</reference>
<dbReference type="AlphaFoldDB" id="A0A1I7YVV4"/>
<evidence type="ECO:0000313" key="1">
    <source>
        <dbReference type="Proteomes" id="UP000095287"/>
    </source>
</evidence>
<organism evidence="1 2">
    <name type="scientific">Steinernema glaseri</name>
    <dbReference type="NCBI Taxonomy" id="37863"/>
    <lineage>
        <taxon>Eukaryota</taxon>
        <taxon>Metazoa</taxon>
        <taxon>Ecdysozoa</taxon>
        <taxon>Nematoda</taxon>
        <taxon>Chromadorea</taxon>
        <taxon>Rhabditida</taxon>
        <taxon>Tylenchina</taxon>
        <taxon>Panagrolaimomorpha</taxon>
        <taxon>Strongyloidoidea</taxon>
        <taxon>Steinernematidae</taxon>
        <taxon>Steinernema</taxon>
    </lineage>
</organism>
<sequence>MVRQPGIEPGSPAWQPAILPLNHRYYYRPVQRVPPILLRAAPSHASPDRMQQSASYSLTSCTITFFIRKDAAEILPVNGVNPFYSLLQLNQGLPPSSCPRWL</sequence>
<keyword evidence="1" id="KW-1185">Reference proteome</keyword>
<accession>A0A1I7YVV4</accession>
<protein>
    <submittedName>
        <fullName evidence="2">Uncharacterized protein</fullName>
    </submittedName>
</protein>
<proteinExistence type="predicted"/>
<name>A0A1I7YVV4_9BILA</name>
<dbReference type="Proteomes" id="UP000095287">
    <property type="component" value="Unplaced"/>
</dbReference>